<protein>
    <recommendedName>
        <fullName evidence="5">Large ribosomal subunit protein bL25</fullName>
    </recommendedName>
    <alternativeName>
        <fullName evidence="5">General stress protein CTC</fullName>
    </alternativeName>
</protein>
<keyword evidence="9" id="KW-1185">Reference proteome</keyword>
<dbReference type="Pfam" id="PF14693">
    <property type="entry name" value="Ribosomal_TL5_C"/>
    <property type="match status" value="1"/>
</dbReference>
<dbReference type="GO" id="GO:0022625">
    <property type="term" value="C:cytosolic large ribosomal subunit"/>
    <property type="evidence" value="ECO:0007669"/>
    <property type="project" value="TreeGrafter"/>
</dbReference>
<accession>A0A9J6P790</accession>
<dbReference type="InterPro" id="IPR011035">
    <property type="entry name" value="Ribosomal_bL25/Gln-tRNA_synth"/>
</dbReference>
<dbReference type="InterPro" id="IPR020056">
    <property type="entry name" value="Rbsml_bL25/Gln-tRNA_synth_N"/>
</dbReference>
<dbReference type="GO" id="GO:0003735">
    <property type="term" value="F:structural constituent of ribosome"/>
    <property type="evidence" value="ECO:0007669"/>
    <property type="project" value="InterPro"/>
</dbReference>
<dbReference type="InterPro" id="IPR029751">
    <property type="entry name" value="Ribosomal_L25_dom"/>
</dbReference>
<dbReference type="PANTHER" id="PTHR33284:SF1">
    <property type="entry name" value="RIBOSOMAL PROTEIN L25_GLN-TRNA SYNTHETASE, ANTI-CODON-BINDING DOMAIN-CONTAINING PROTEIN"/>
    <property type="match status" value="1"/>
</dbReference>
<reference evidence="8" key="2">
    <citation type="submission" date="2021-04" db="EMBL/GenBank/DDBJ databases">
        <authorList>
            <person name="Dong X."/>
        </authorList>
    </citation>
    <scope>NUCLEOTIDE SEQUENCE</scope>
    <source>
        <strain evidence="8">ZWT</strain>
    </source>
</reference>
<organism evidence="8 9">
    <name type="scientific">Oceanirhabdus seepicola</name>
    <dbReference type="NCBI Taxonomy" id="2828781"/>
    <lineage>
        <taxon>Bacteria</taxon>
        <taxon>Bacillati</taxon>
        <taxon>Bacillota</taxon>
        <taxon>Clostridia</taxon>
        <taxon>Eubacteriales</taxon>
        <taxon>Clostridiaceae</taxon>
        <taxon>Oceanirhabdus</taxon>
    </lineage>
</organism>
<keyword evidence="3 5" id="KW-0689">Ribosomal protein</keyword>
<gene>
    <name evidence="5" type="primary">rplY</name>
    <name evidence="5" type="synonym">ctc</name>
    <name evidence="8" type="ORF">KDK92_22445</name>
</gene>
<evidence type="ECO:0000256" key="4">
    <source>
        <dbReference type="ARBA" id="ARBA00023274"/>
    </source>
</evidence>
<dbReference type="Gene3D" id="2.40.240.10">
    <property type="entry name" value="Ribosomal Protein L25, Chain P"/>
    <property type="match status" value="1"/>
</dbReference>
<dbReference type="AlphaFoldDB" id="A0A9J6P790"/>
<dbReference type="NCBIfam" id="TIGR00731">
    <property type="entry name" value="bL25_bact_ctc"/>
    <property type="match status" value="1"/>
</dbReference>
<evidence type="ECO:0000256" key="5">
    <source>
        <dbReference type="HAMAP-Rule" id="MF_01334"/>
    </source>
</evidence>
<feature type="domain" description="Large ribosomal subunit protein bL25 beta" evidence="7">
    <location>
        <begin position="92"/>
        <end position="173"/>
    </location>
</feature>
<dbReference type="RefSeq" id="WP_250861648.1">
    <property type="nucleotide sequence ID" value="NZ_JAGSOJ010000006.1"/>
</dbReference>
<sequence length="200" mass="22802">MNCLNLANRQRKKRSKYSIPGVMYGKNKENFLFEIGEIELDKYIKEHGEHGITSANINGSSEMVLIKEVQRDSVKHNIIHIDLESIDENKEISTDIPIYFDHEKMVRSNGGILQKEKSSIRVKGRVSSIPEKIKIDVANMRIGDMMRIADLEIAEDLTFMEPLNSVVMSVTHATYIEEEEVDTVGNDMSSDTVYDEPQHS</sequence>
<comment type="subunit">
    <text evidence="5">Part of the 50S ribosomal subunit; part of the 5S rRNA/L5/L18/L25 subcomplex. Contacts the 5S rRNA. Binds to the 5S rRNA independently of L5 and L18.</text>
</comment>
<evidence type="ECO:0000256" key="1">
    <source>
        <dbReference type="ARBA" id="ARBA00022730"/>
    </source>
</evidence>
<feature type="domain" description="Large ribosomal subunit protein bL25 L25" evidence="6">
    <location>
        <begin position="10"/>
        <end position="83"/>
    </location>
</feature>
<keyword evidence="1 5" id="KW-0699">rRNA-binding</keyword>
<dbReference type="GO" id="GO:0008097">
    <property type="term" value="F:5S rRNA binding"/>
    <property type="evidence" value="ECO:0007669"/>
    <property type="project" value="InterPro"/>
</dbReference>
<dbReference type="PANTHER" id="PTHR33284">
    <property type="entry name" value="RIBOSOMAL PROTEIN L25/GLN-TRNA SYNTHETASE, ANTI-CODON-BINDING DOMAIN-CONTAINING PROTEIN"/>
    <property type="match status" value="1"/>
</dbReference>
<evidence type="ECO:0000313" key="9">
    <source>
        <dbReference type="Proteomes" id="UP001056429"/>
    </source>
</evidence>
<keyword evidence="2 5" id="KW-0694">RNA-binding</keyword>
<comment type="caution">
    <text evidence="8">The sequence shown here is derived from an EMBL/GenBank/DDBJ whole genome shotgun (WGS) entry which is preliminary data.</text>
</comment>
<evidence type="ECO:0000256" key="3">
    <source>
        <dbReference type="ARBA" id="ARBA00022980"/>
    </source>
</evidence>
<proteinExistence type="inferred from homology"/>
<dbReference type="HAMAP" id="MF_01334">
    <property type="entry name" value="Ribosomal_bL25_CTC"/>
    <property type="match status" value="1"/>
</dbReference>
<keyword evidence="4 5" id="KW-0687">Ribonucleoprotein</keyword>
<dbReference type="GO" id="GO:0006412">
    <property type="term" value="P:translation"/>
    <property type="evidence" value="ECO:0007669"/>
    <property type="project" value="UniProtKB-UniRule"/>
</dbReference>
<dbReference type="CDD" id="cd00495">
    <property type="entry name" value="Ribosomal_L25_TL5_CTC"/>
    <property type="match status" value="1"/>
</dbReference>
<evidence type="ECO:0000256" key="2">
    <source>
        <dbReference type="ARBA" id="ARBA00022884"/>
    </source>
</evidence>
<comment type="function">
    <text evidence="5">This is one of the proteins that binds to the 5S RNA in the ribosome where it forms part of the central protuberance.</text>
</comment>
<dbReference type="EMBL" id="JAGSOJ010000006">
    <property type="protein sequence ID" value="MCM1992483.1"/>
    <property type="molecule type" value="Genomic_DNA"/>
</dbReference>
<comment type="similarity">
    <text evidence="5">Belongs to the bacterial ribosomal protein bL25 family. CTC subfamily.</text>
</comment>
<dbReference type="InterPro" id="IPR020057">
    <property type="entry name" value="Ribosomal_bL25_b-dom"/>
</dbReference>
<dbReference type="SUPFAM" id="SSF50715">
    <property type="entry name" value="Ribosomal protein L25-like"/>
    <property type="match status" value="1"/>
</dbReference>
<name>A0A9J6P790_9CLOT</name>
<dbReference type="Pfam" id="PF01386">
    <property type="entry name" value="Ribosomal_L25p"/>
    <property type="match status" value="1"/>
</dbReference>
<dbReference type="Proteomes" id="UP001056429">
    <property type="component" value="Unassembled WGS sequence"/>
</dbReference>
<dbReference type="InterPro" id="IPR037121">
    <property type="entry name" value="Ribosomal_bL25_C"/>
</dbReference>
<evidence type="ECO:0000313" key="8">
    <source>
        <dbReference type="EMBL" id="MCM1992483.1"/>
    </source>
</evidence>
<evidence type="ECO:0000259" key="7">
    <source>
        <dbReference type="Pfam" id="PF14693"/>
    </source>
</evidence>
<reference evidence="8" key="1">
    <citation type="journal article" date="2021" name="mSystems">
        <title>Bacteria and Archaea Synergistically Convert Glycine Betaine to Biogenic Methane in the Formosa Cold Seep of the South China Sea.</title>
        <authorList>
            <person name="Li L."/>
            <person name="Zhang W."/>
            <person name="Zhang S."/>
            <person name="Song L."/>
            <person name="Sun Q."/>
            <person name="Zhang H."/>
            <person name="Xiang H."/>
            <person name="Dong X."/>
        </authorList>
    </citation>
    <scope>NUCLEOTIDE SEQUENCE</scope>
    <source>
        <strain evidence="8">ZWT</strain>
    </source>
</reference>
<dbReference type="InterPro" id="IPR020930">
    <property type="entry name" value="Ribosomal_uL5_bac-type"/>
</dbReference>
<dbReference type="InterPro" id="IPR001021">
    <property type="entry name" value="Ribosomal_bL25_long"/>
</dbReference>
<dbReference type="Gene3D" id="2.170.120.20">
    <property type="entry name" value="Ribosomal protein L25, beta domain"/>
    <property type="match status" value="1"/>
</dbReference>
<evidence type="ECO:0000259" key="6">
    <source>
        <dbReference type="Pfam" id="PF01386"/>
    </source>
</evidence>